<dbReference type="EMBL" id="BSXT01019736">
    <property type="protein sequence ID" value="GMG18684.1"/>
    <property type="molecule type" value="Genomic_DNA"/>
</dbReference>
<feature type="region of interest" description="Disordered" evidence="1">
    <location>
        <begin position="1"/>
        <end position="62"/>
    </location>
</feature>
<keyword evidence="3" id="KW-1185">Reference proteome</keyword>
<dbReference type="Proteomes" id="UP001165121">
    <property type="component" value="Unassembled WGS sequence"/>
</dbReference>
<feature type="region of interest" description="Disordered" evidence="1">
    <location>
        <begin position="156"/>
        <end position="180"/>
    </location>
</feature>
<comment type="caution">
    <text evidence="2">The sequence shown here is derived from an EMBL/GenBank/DDBJ whole genome shotgun (WGS) entry which is preliminary data.</text>
</comment>
<sequence length="345" mass="36717">MSARRHVDQEGHGHADGHDDHAGDAPEDHVAVAEARGQHAREEGRPDVDEVDDERSDARVRDAGVREDVARVVEHGVDTRELLRAGEQESAQELHAVLGRPDRLGLLRAGGVSGLGLIGLLVGLEPGQRSLHVLLAVQARDDLPGLLAAVLHEQPRGALHGQRRRQHHKDDGQHDGEAGHVAPSIAAVGEEEADRRHEDADGGRDLQTEAEVAAEVGRRQLVHVRADGAGGGTRRHAGDGAADGERPNIGDDGLDDGATDHEKAVEEQQLLAAHDVAEVAAEQTATHSAEDPRVHGEGPLELGVAAEERARARDDRTRIALVRVVVVGQVELRGGPSALEGLQQR</sequence>
<evidence type="ECO:0000313" key="2">
    <source>
        <dbReference type="EMBL" id="GMG18684.1"/>
    </source>
</evidence>
<feature type="region of interest" description="Disordered" evidence="1">
    <location>
        <begin position="214"/>
        <end position="258"/>
    </location>
</feature>
<feature type="compositionally biased region" description="Basic and acidic residues" evidence="1">
    <location>
        <begin position="1"/>
        <end position="48"/>
    </location>
</feature>
<evidence type="ECO:0000256" key="1">
    <source>
        <dbReference type="SAM" id="MobiDB-lite"/>
    </source>
</evidence>
<proteinExistence type="predicted"/>
<dbReference type="AlphaFoldDB" id="A0A9W6YQM6"/>
<name>A0A9W6YQM6_9STRA</name>
<accession>A0A9W6YQM6</accession>
<gene>
    <name evidence="2" type="ORF">Pfra01_003073200</name>
</gene>
<protein>
    <submittedName>
        <fullName evidence="2">Unnamed protein product</fullName>
    </submittedName>
</protein>
<evidence type="ECO:0000313" key="3">
    <source>
        <dbReference type="Proteomes" id="UP001165121"/>
    </source>
</evidence>
<reference evidence="2" key="1">
    <citation type="submission" date="2023-04" db="EMBL/GenBank/DDBJ databases">
        <title>Phytophthora fragariaefolia NBRC 109709.</title>
        <authorList>
            <person name="Ichikawa N."/>
            <person name="Sato H."/>
            <person name="Tonouchi N."/>
        </authorList>
    </citation>
    <scope>NUCLEOTIDE SEQUENCE</scope>
    <source>
        <strain evidence="2">NBRC 109709</strain>
    </source>
</reference>
<feature type="compositionally biased region" description="Basic and acidic residues" evidence="1">
    <location>
        <begin position="168"/>
        <end position="178"/>
    </location>
</feature>
<organism evidence="2 3">
    <name type="scientific">Phytophthora fragariaefolia</name>
    <dbReference type="NCBI Taxonomy" id="1490495"/>
    <lineage>
        <taxon>Eukaryota</taxon>
        <taxon>Sar</taxon>
        <taxon>Stramenopiles</taxon>
        <taxon>Oomycota</taxon>
        <taxon>Peronosporomycetes</taxon>
        <taxon>Peronosporales</taxon>
        <taxon>Peronosporaceae</taxon>
        <taxon>Phytophthora</taxon>
    </lineage>
</organism>